<dbReference type="Pfam" id="PF13927">
    <property type="entry name" value="Ig_3"/>
    <property type="match status" value="1"/>
</dbReference>
<dbReference type="PANTHER" id="PTHR46013:SF4">
    <property type="entry name" value="B-CELL RECEPTOR CD22-RELATED"/>
    <property type="match status" value="1"/>
</dbReference>
<sequence length="566" mass="62247">MDGVESALSNEILLTRSVPPAQPTLNVTRDLPVPPGENVTLTCTPFTDGNDLVYLWKKNGSDFIRQTQSTLQIVRFLPGDSASYTCQVQNTTSQLLSPESNDILLQFFLTTPELSVYALPRVARDMPKETLQVVNGDDVELTCKSPDPVERFLWQTPQGWTTNTTSSETFELRNFQSVHAGNYTCFSTIGDVTSAQSNSVTLEDRIPATPTLSADVSIVMWGSSVTLTCNTTDVGVKNYFFFHSFWIMRRTPTFQLDNFDQRYMGSYKCQTKVSNIFSPSSNFVTLSLADPTPYILTNKSAPFPGENVELSCSSTVSTSVDFSWKLNGKPMANASTDTISVSHFGEDDVGNYTCDVEVSDGTIFTSSPLELSINTSIPKFTSSLTNVPEGTLVKLSCQSHNPMHLRFRWQKDDVIFGEGAASTFKILNFESKDEGLYRCLASDISQNWTLSTPENLTVIPYNSLCKCKCIANSTSVVLSLEEVQEVAADIQRNLSVDHAHLSSTVRKVTSAPDERASSMSTGAGAIAMLSLVFCAIIIADLVSAIYYIMATVQAWRLPFDGKVRVS</sequence>
<keyword evidence="1" id="KW-1133">Transmembrane helix</keyword>
<feature type="domain" description="Ig-like" evidence="2">
    <location>
        <begin position="23"/>
        <end position="97"/>
    </location>
</feature>
<dbReference type="Proteomes" id="UP000694888">
    <property type="component" value="Unplaced"/>
</dbReference>
<dbReference type="PANTHER" id="PTHR46013">
    <property type="entry name" value="VASCULAR CELL ADHESION MOLECULE 1"/>
    <property type="match status" value="1"/>
</dbReference>
<dbReference type="InterPro" id="IPR013783">
    <property type="entry name" value="Ig-like_fold"/>
</dbReference>
<gene>
    <name evidence="4" type="primary">LOC106012513</name>
</gene>
<evidence type="ECO:0000259" key="2">
    <source>
        <dbReference type="PROSITE" id="PS50835"/>
    </source>
</evidence>
<dbReference type="InterPro" id="IPR003598">
    <property type="entry name" value="Ig_sub2"/>
</dbReference>
<reference evidence="4" key="1">
    <citation type="submission" date="2025-08" db="UniProtKB">
        <authorList>
            <consortium name="RefSeq"/>
        </authorList>
    </citation>
    <scope>IDENTIFICATION</scope>
</reference>
<feature type="transmembrane region" description="Helical" evidence="1">
    <location>
        <begin position="525"/>
        <end position="549"/>
    </location>
</feature>
<dbReference type="SMART" id="SM00409">
    <property type="entry name" value="IG"/>
    <property type="match status" value="5"/>
</dbReference>
<dbReference type="SUPFAM" id="SSF48726">
    <property type="entry name" value="Immunoglobulin"/>
    <property type="match status" value="4"/>
</dbReference>
<feature type="domain" description="Ig-like" evidence="2">
    <location>
        <begin position="378"/>
        <end position="457"/>
    </location>
</feature>
<dbReference type="PROSITE" id="PS50835">
    <property type="entry name" value="IG_LIKE"/>
    <property type="match status" value="4"/>
</dbReference>
<accession>A0ABM1A5B0</accession>
<keyword evidence="1" id="KW-0812">Transmembrane</keyword>
<dbReference type="InterPro" id="IPR007110">
    <property type="entry name" value="Ig-like_dom"/>
</dbReference>
<dbReference type="Gene3D" id="2.60.40.10">
    <property type="entry name" value="Immunoglobulins"/>
    <property type="match status" value="5"/>
</dbReference>
<feature type="domain" description="Ig-like" evidence="2">
    <location>
        <begin position="120"/>
        <end position="201"/>
    </location>
</feature>
<evidence type="ECO:0000313" key="4">
    <source>
        <dbReference type="RefSeq" id="XP_012941107.1"/>
    </source>
</evidence>
<evidence type="ECO:0000256" key="1">
    <source>
        <dbReference type="SAM" id="Phobius"/>
    </source>
</evidence>
<dbReference type="GeneID" id="106012513"/>
<protein>
    <submittedName>
        <fullName evidence="4">Carcinoembryonic antigen-related cell adhesion molecule 5-like</fullName>
    </submittedName>
</protein>
<dbReference type="CDD" id="cd00096">
    <property type="entry name" value="Ig"/>
    <property type="match status" value="1"/>
</dbReference>
<keyword evidence="3" id="KW-1185">Reference proteome</keyword>
<evidence type="ECO:0000313" key="3">
    <source>
        <dbReference type="Proteomes" id="UP000694888"/>
    </source>
</evidence>
<organism evidence="3 4">
    <name type="scientific">Aplysia californica</name>
    <name type="common">California sea hare</name>
    <dbReference type="NCBI Taxonomy" id="6500"/>
    <lineage>
        <taxon>Eukaryota</taxon>
        <taxon>Metazoa</taxon>
        <taxon>Spiralia</taxon>
        <taxon>Lophotrochozoa</taxon>
        <taxon>Mollusca</taxon>
        <taxon>Gastropoda</taxon>
        <taxon>Heterobranchia</taxon>
        <taxon>Euthyneura</taxon>
        <taxon>Tectipleura</taxon>
        <taxon>Aplysiida</taxon>
        <taxon>Aplysioidea</taxon>
        <taxon>Aplysiidae</taxon>
        <taxon>Aplysia</taxon>
    </lineage>
</organism>
<dbReference type="RefSeq" id="XP_012941107.1">
    <property type="nucleotide sequence ID" value="XM_013085653.1"/>
</dbReference>
<proteinExistence type="predicted"/>
<dbReference type="InterPro" id="IPR003599">
    <property type="entry name" value="Ig_sub"/>
</dbReference>
<dbReference type="Pfam" id="PF00047">
    <property type="entry name" value="ig"/>
    <property type="match status" value="2"/>
</dbReference>
<keyword evidence="1" id="KW-0472">Membrane</keyword>
<feature type="domain" description="Ig-like" evidence="2">
    <location>
        <begin position="291"/>
        <end position="372"/>
    </location>
</feature>
<dbReference type="InterPro" id="IPR013151">
    <property type="entry name" value="Immunoglobulin_dom"/>
</dbReference>
<dbReference type="InterPro" id="IPR036179">
    <property type="entry name" value="Ig-like_dom_sf"/>
</dbReference>
<dbReference type="SMART" id="SM00408">
    <property type="entry name" value="IGc2"/>
    <property type="match status" value="4"/>
</dbReference>
<name>A0ABM1A5B0_APLCA</name>